<protein>
    <submittedName>
        <fullName evidence="12">Nuclear receptor domain-containing protein</fullName>
    </submittedName>
</protein>
<dbReference type="InterPro" id="IPR001628">
    <property type="entry name" value="Znf_hrmn_rcpt"/>
</dbReference>
<organism evidence="11 12">
    <name type="scientific">Globodera rostochiensis</name>
    <name type="common">Golden nematode worm</name>
    <name type="synonym">Heterodera rostochiensis</name>
    <dbReference type="NCBI Taxonomy" id="31243"/>
    <lineage>
        <taxon>Eukaryota</taxon>
        <taxon>Metazoa</taxon>
        <taxon>Ecdysozoa</taxon>
        <taxon>Nematoda</taxon>
        <taxon>Chromadorea</taxon>
        <taxon>Rhabditida</taxon>
        <taxon>Tylenchina</taxon>
        <taxon>Tylenchomorpha</taxon>
        <taxon>Tylenchoidea</taxon>
        <taxon>Heteroderidae</taxon>
        <taxon>Heteroderinae</taxon>
        <taxon>Globodera</taxon>
    </lineage>
</organism>
<dbReference type="GO" id="GO:0030154">
    <property type="term" value="P:cell differentiation"/>
    <property type="evidence" value="ECO:0007669"/>
    <property type="project" value="TreeGrafter"/>
</dbReference>
<keyword evidence="5" id="KW-0805">Transcription regulation</keyword>
<dbReference type="Pfam" id="PF00105">
    <property type="entry name" value="zf-C4"/>
    <property type="match status" value="1"/>
</dbReference>
<keyword evidence="7" id="KW-0804">Transcription</keyword>
<dbReference type="GO" id="GO:0048384">
    <property type="term" value="P:retinoic acid receptor signaling pathway"/>
    <property type="evidence" value="ECO:0007669"/>
    <property type="project" value="TreeGrafter"/>
</dbReference>
<feature type="domain" description="Nuclear receptor" evidence="10">
    <location>
        <begin position="25"/>
        <end position="55"/>
    </location>
</feature>
<dbReference type="GO" id="GO:0045944">
    <property type="term" value="P:positive regulation of transcription by RNA polymerase II"/>
    <property type="evidence" value="ECO:0007669"/>
    <property type="project" value="TreeGrafter"/>
</dbReference>
<evidence type="ECO:0000256" key="9">
    <source>
        <dbReference type="ARBA" id="ARBA00023242"/>
    </source>
</evidence>
<dbReference type="SUPFAM" id="SSF57716">
    <property type="entry name" value="Glucocorticoid receptor-like (DNA-binding domain)"/>
    <property type="match status" value="1"/>
</dbReference>
<dbReference type="InterPro" id="IPR013088">
    <property type="entry name" value="Znf_NHR/GATA"/>
</dbReference>
<evidence type="ECO:0000259" key="10">
    <source>
        <dbReference type="PROSITE" id="PS51030"/>
    </source>
</evidence>
<evidence type="ECO:0000256" key="3">
    <source>
        <dbReference type="ARBA" id="ARBA00022771"/>
    </source>
</evidence>
<dbReference type="GO" id="GO:0008270">
    <property type="term" value="F:zinc ion binding"/>
    <property type="evidence" value="ECO:0007669"/>
    <property type="project" value="UniProtKB-KW"/>
</dbReference>
<proteinExistence type="inferred from homology"/>
<keyword evidence="4" id="KW-0862">Zinc</keyword>
<dbReference type="PROSITE" id="PS51030">
    <property type="entry name" value="NUCLEAR_REC_DBD_2"/>
    <property type="match status" value="1"/>
</dbReference>
<dbReference type="AlphaFoldDB" id="A0A914H1D4"/>
<dbReference type="GO" id="GO:0002154">
    <property type="term" value="P:thyroid hormone receptor signaling pathway"/>
    <property type="evidence" value="ECO:0007669"/>
    <property type="project" value="TreeGrafter"/>
</dbReference>
<dbReference type="PANTHER" id="PTHR24082">
    <property type="entry name" value="NUCLEAR HORMONE RECEPTOR"/>
    <property type="match status" value="1"/>
</dbReference>
<dbReference type="GO" id="GO:0004879">
    <property type="term" value="F:nuclear receptor activity"/>
    <property type="evidence" value="ECO:0007669"/>
    <property type="project" value="TreeGrafter"/>
</dbReference>
<dbReference type="Proteomes" id="UP000887572">
    <property type="component" value="Unplaced"/>
</dbReference>
<reference evidence="12" key="1">
    <citation type="submission" date="2022-11" db="UniProtKB">
        <authorList>
            <consortium name="WormBaseParasite"/>
        </authorList>
    </citation>
    <scope>IDENTIFICATION</scope>
</reference>
<evidence type="ECO:0000256" key="7">
    <source>
        <dbReference type="ARBA" id="ARBA00023163"/>
    </source>
</evidence>
<comment type="similarity">
    <text evidence="1">Belongs to the nuclear hormone receptor family. NR1 subfamily.</text>
</comment>
<evidence type="ECO:0000256" key="1">
    <source>
        <dbReference type="ARBA" id="ARBA00008092"/>
    </source>
</evidence>
<dbReference type="SMART" id="SM00399">
    <property type="entry name" value="ZnF_C4"/>
    <property type="match status" value="1"/>
</dbReference>
<dbReference type="WBParaSite" id="Gr19_v10_g13128.t1">
    <property type="protein sequence ID" value="Gr19_v10_g13128.t1"/>
    <property type="gene ID" value="Gr19_v10_g13128"/>
</dbReference>
<evidence type="ECO:0000256" key="5">
    <source>
        <dbReference type="ARBA" id="ARBA00023015"/>
    </source>
</evidence>
<keyword evidence="9" id="KW-0539">Nucleus</keyword>
<dbReference type="GO" id="GO:0000122">
    <property type="term" value="P:negative regulation of transcription by RNA polymerase II"/>
    <property type="evidence" value="ECO:0007669"/>
    <property type="project" value="TreeGrafter"/>
</dbReference>
<keyword evidence="8" id="KW-0675">Receptor</keyword>
<dbReference type="PRINTS" id="PR00047">
    <property type="entry name" value="STROIDFINGER"/>
</dbReference>
<evidence type="ECO:0000256" key="8">
    <source>
        <dbReference type="ARBA" id="ARBA00023170"/>
    </source>
</evidence>
<keyword evidence="11" id="KW-1185">Reference proteome</keyword>
<keyword evidence="2" id="KW-0479">Metal-binding</keyword>
<dbReference type="GO" id="GO:0090575">
    <property type="term" value="C:RNA polymerase II transcription regulator complex"/>
    <property type="evidence" value="ECO:0007669"/>
    <property type="project" value="TreeGrafter"/>
</dbReference>
<evidence type="ECO:0000313" key="11">
    <source>
        <dbReference type="Proteomes" id="UP000887572"/>
    </source>
</evidence>
<dbReference type="Gene3D" id="3.30.50.10">
    <property type="entry name" value="Erythroid Transcription Factor GATA-1, subunit A"/>
    <property type="match status" value="1"/>
</dbReference>
<sequence>MAPLHGRTRIRDPKAPYLPSYLTRGQKCVVCGDTATGLHYRAITCEGCKGFFRRAFQRAMHFEWMDPQLVLNEPQRVAKKSLIERNRIRKQLERMQNRVRRAMFVKEATTDGEEGICLRAFIRKCAREYCARVDNCVVMNMELFGRVPQNKQFFMFWGHLLERMIAFSNSFAEFAALDLTDSLAQLSWLPAILFNGLQPLSEESGLGDSLVVIAGEGSAEGEGAPPMEIGPPGIESPEGLHLPTEFLEGLSWLSRSLVSLQLSHAQLGLSTAFLLFRNFQTNEMQILRNELMRALQLATQENMALGESADERMAYWPVLLGKLAQVIFHILRERAYPKEFVQFCK</sequence>
<name>A0A914H1D4_GLORO</name>
<evidence type="ECO:0000256" key="2">
    <source>
        <dbReference type="ARBA" id="ARBA00022723"/>
    </source>
</evidence>
<keyword evidence="6" id="KW-0238">DNA-binding</keyword>
<keyword evidence="3" id="KW-0863">Zinc-finger</keyword>
<dbReference type="InterPro" id="IPR050234">
    <property type="entry name" value="Nuclear_hormone_rcpt_NR1"/>
</dbReference>
<dbReference type="GO" id="GO:0000978">
    <property type="term" value="F:RNA polymerase II cis-regulatory region sequence-specific DNA binding"/>
    <property type="evidence" value="ECO:0007669"/>
    <property type="project" value="TreeGrafter"/>
</dbReference>
<evidence type="ECO:0000313" key="12">
    <source>
        <dbReference type="WBParaSite" id="Gr19_v10_g13128.t1"/>
    </source>
</evidence>
<accession>A0A914H1D4</accession>
<dbReference type="PROSITE" id="PS00031">
    <property type="entry name" value="NUCLEAR_REC_DBD_1"/>
    <property type="match status" value="1"/>
</dbReference>
<evidence type="ECO:0000256" key="4">
    <source>
        <dbReference type="ARBA" id="ARBA00022833"/>
    </source>
</evidence>
<evidence type="ECO:0000256" key="6">
    <source>
        <dbReference type="ARBA" id="ARBA00023125"/>
    </source>
</evidence>
<dbReference type="PANTHER" id="PTHR24082:SF42">
    <property type="entry name" value="THYROID HORMONE RECEPTOR ALPHA"/>
    <property type="match status" value="1"/>
</dbReference>